<accession>G8R8N7</accession>
<organism evidence="1 2">
    <name type="scientific">Owenweeksia hongkongensis (strain DSM 17368 / CIP 108786 / JCM 12287 / NRRL B-23963 / UST20020801)</name>
    <dbReference type="NCBI Taxonomy" id="926562"/>
    <lineage>
        <taxon>Bacteria</taxon>
        <taxon>Pseudomonadati</taxon>
        <taxon>Bacteroidota</taxon>
        <taxon>Flavobacteriia</taxon>
        <taxon>Flavobacteriales</taxon>
        <taxon>Owenweeksiaceae</taxon>
        <taxon>Owenweeksia</taxon>
    </lineage>
</organism>
<dbReference type="eggNOG" id="ENOG5031CKD">
    <property type="taxonomic scope" value="Bacteria"/>
</dbReference>
<dbReference type="STRING" id="926562.Oweho_0400"/>
<keyword evidence="2" id="KW-1185">Reference proteome</keyword>
<protein>
    <submittedName>
        <fullName evidence="1">Uncharacterized protein</fullName>
    </submittedName>
</protein>
<evidence type="ECO:0000313" key="1">
    <source>
        <dbReference type="EMBL" id="AEV31419.1"/>
    </source>
</evidence>
<dbReference type="RefSeq" id="WP_014200780.1">
    <property type="nucleotide sequence ID" value="NC_016599.1"/>
</dbReference>
<sequence>MLKASVDSGKYQEAMNRAVDYVQNLGFENIRARHEDYDEPAKLVMQGQDKTFIPDITAMKNGGKYYFEIADRSEDATEIVGKWKLMATLADMKSGDLRIFVPYGCMKFTTEILEKKHIKAEIIKLDR</sequence>
<dbReference type="AlphaFoldDB" id="G8R8N7"/>
<reference evidence="1 2" key="1">
    <citation type="journal article" date="2012" name="Stand. Genomic Sci.">
        <title>Genome sequence of the orange-pigmented seawater bacterium Owenweeksia hongkongensis type strain (UST20020801(T)).</title>
        <authorList>
            <person name="Riedel T."/>
            <person name="Held B."/>
            <person name="Nolan M."/>
            <person name="Lucas S."/>
            <person name="Lapidus A."/>
            <person name="Tice H."/>
            <person name="Del Rio T.G."/>
            <person name="Cheng J.F."/>
            <person name="Han C."/>
            <person name="Tapia R."/>
            <person name="Goodwin L.A."/>
            <person name="Pitluck S."/>
            <person name="Liolios K."/>
            <person name="Mavromatis K."/>
            <person name="Pagani I."/>
            <person name="Ivanova N."/>
            <person name="Mikhailova N."/>
            <person name="Pati A."/>
            <person name="Chen A."/>
            <person name="Palaniappan K."/>
            <person name="Rohde M."/>
            <person name="Tindall B.J."/>
            <person name="Detter J.C."/>
            <person name="Goker M."/>
            <person name="Woyke T."/>
            <person name="Bristow J."/>
            <person name="Eisen J.A."/>
            <person name="Markowitz V."/>
            <person name="Hugenholtz P."/>
            <person name="Klenk H.P."/>
            <person name="Kyrpides N.C."/>
        </authorList>
    </citation>
    <scope>NUCLEOTIDE SEQUENCE</scope>
    <source>
        <strain evidence="2">DSM 17368 / JCM 12287 / NRRL B-23963</strain>
    </source>
</reference>
<proteinExistence type="predicted"/>
<dbReference type="KEGG" id="oho:Oweho_0400"/>
<gene>
    <name evidence="1" type="ordered locus">Oweho_0400</name>
</gene>
<name>G8R8N7_OWEHD</name>
<dbReference type="EMBL" id="CP003156">
    <property type="protein sequence ID" value="AEV31419.1"/>
    <property type="molecule type" value="Genomic_DNA"/>
</dbReference>
<evidence type="ECO:0000313" key="2">
    <source>
        <dbReference type="Proteomes" id="UP000005631"/>
    </source>
</evidence>
<dbReference type="Proteomes" id="UP000005631">
    <property type="component" value="Chromosome"/>
</dbReference>
<dbReference type="HOGENOM" id="CLU_163453_0_0_10"/>
<dbReference type="OrthoDB" id="1163349at2"/>